<protein>
    <submittedName>
        <fullName evidence="2">Uncharacterized protein</fullName>
    </submittedName>
</protein>
<dbReference type="Proteomes" id="UP001189429">
    <property type="component" value="Unassembled WGS sequence"/>
</dbReference>
<feature type="compositionally biased region" description="Low complexity" evidence="1">
    <location>
        <begin position="696"/>
        <end position="718"/>
    </location>
</feature>
<name>A0ABN9XIB7_9DINO</name>
<sequence>MPTAPQVDPLDVQEALATVTPEQALSAETDVGKLKPPACGWPRAVDEMARLYVAVSMVKRANQPNVKPRVTPQLLGNLVSKVTVVAKRAKWYWLVPKTNSSLANIEAEAFCPPESLRIPGGINLNTHVILSEAPQRPAIAGGPMLAITAAAAEEHKATPDEANRQPAARGSGDKRLAAEQASGAPPPKAARRELAEHPSEEGPAAVKASLCDLISRVKAACKAGNMVAADQLTPWTVDFCLNMFVDHVKQAKWNDGEEPEAAVMFLQAVARRILDTPCLDDLPALLRHYDTMKTVVKKVRFLPDELALLKSIESWDYAKSTELNFGALGMHRKTEYVDGALYKQFMRRRATREIEAVLELKDTGAQFARLSALGNVVEELTKTEQDLVAFGRTWTNPKMPLHAKLLYAVKAKDQGAVWDSFAAWDSDSPFLGLQHCAMKGSPRTLGSEGMVALAAEISKSVVDVEALVEALHPVDLMSEACAMKLNGEKGSAATQENGGKLNSPVMDDAVRSAAAAVIAPIWAKVPDGDLPSRTGSVLRDRHAKATAAKAESAAPGVGLAVPEIKASEGAAGGGEAGKEPASAPAGGKGAAAEPAAGEQPAETLGKAGGGSKSSPLSIEERFPVGSIVIGKSARYKDKYDGVRGKVVSHPGVATRKVKVMLLNGSAKDTKHDYSPEHVSLESKGGLKDSLGKGAREGAVAPESQGAAEAAEATAAAQRTAADLFDDPGLLSNQD</sequence>
<keyword evidence="3" id="KW-1185">Reference proteome</keyword>
<feature type="region of interest" description="Disordered" evidence="1">
    <location>
        <begin position="569"/>
        <end position="617"/>
    </location>
</feature>
<comment type="caution">
    <text evidence="2">The sequence shown here is derived from an EMBL/GenBank/DDBJ whole genome shotgun (WGS) entry which is preliminary data.</text>
</comment>
<feature type="region of interest" description="Disordered" evidence="1">
    <location>
        <begin position="153"/>
        <end position="202"/>
    </location>
</feature>
<gene>
    <name evidence="2" type="ORF">PCOR1329_LOCUS76122</name>
</gene>
<evidence type="ECO:0000313" key="3">
    <source>
        <dbReference type="Proteomes" id="UP001189429"/>
    </source>
</evidence>
<feature type="compositionally biased region" description="Basic and acidic residues" evidence="1">
    <location>
        <begin position="667"/>
        <end position="695"/>
    </location>
</feature>
<proteinExistence type="predicted"/>
<dbReference type="EMBL" id="CAUYUJ010020437">
    <property type="protein sequence ID" value="CAK0898170.1"/>
    <property type="molecule type" value="Genomic_DNA"/>
</dbReference>
<organism evidence="2 3">
    <name type="scientific">Prorocentrum cordatum</name>
    <dbReference type="NCBI Taxonomy" id="2364126"/>
    <lineage>
        <taxon>Eukaryota</taxon>
        <taxon>Sar</taxon>
        <taxon>Alveolata</taxon>
        <taxon>Dinophyceae</taxon>
        <taxon>Prorocentrales</taxon>
        <taxon>Prorocentraceae</taxon>
        <taxon>Prorocentrum</taxon>
    </lineage>
</organism>
<feature type="region of interest" description="Disordered" evidence="1">
    <location>
        <begin position="667"/>
        <end position="718"/>
    </location>
</feature>
<evidence type="ECO:0000256" key="1">
    <source>
        <dbReference type="SAM" id="MobiDB-lite"/>
    </source>
</evidence>
<feature type="compositionally biased region" description="Basic and acidic residues" evidence="1">
    <location>
        <begin position="153"/>
        <end position="163"/>
    </location>
</feature>
<evidence type="ECO:0000313" key="2">
    <source>
        <dbReference type="EMBL" id="CAK0898170.1"/>
    </source>
</evidence>
<feature type="compositionally biased region" description="Low complexity" evidence="1">
    <location>
        <begin position="579"/>
        <end position="602"/>
    </location>
</feature>
<accession>A0ABN9XIB7</accession>
<feature type="compositionally biased region" description="Basic and acidic residues" evidence="1">
    <location>
        <begin position="190"/>
        <end position="200"/>
    </location>
</feature>
<reference evidence="2" key="1">
    <citation type="submission" date="2023-10" db="EMBL/GenBank/DDBJ databases">
        <authorList>
            <person name="Chen Y."/>
            <person name="Shah S."/>
            <person name="Dougan E. K."/>
            <person name="Thang M."/>
            <person name="Chan C."/>
        </authorList>
    </citation>
    <scope>NUCLEOTIDE SEQUENCE [LARGE SCALE GENOMIC DNA]</scope>
</reference>